<dbReference type="Gene3D" id="3.40.50.10810">
    <property type="entry name" value="Tandem AAA-ATPase domain"/>
    <property type="match status" value="2"/>
</dbReference>
<sequence length="620" mass="71370">MPRIFDNIDLQLLGTLKDTLDQATRADFCVGYFNLRGWRLIDQAIEQLPDSSGACCRLLIGMQRLPKEDLRRNLAIIRDDKRIDQGEAVRLKKLMAQEFREQLMLGTPSSADEAGLQRLKAQLRSGKLIVKLHLRYTLHAKLYLVHRADHITPIVGFLGSSNLTLAGLQHQGELNVDVVECDAAQKLQSWFDGRWRDRFCLDISEELANIIEESWARDELIKPYYVYLKMAYHLSQEARDGLSQYQAPRDFGLLKFQEAAVQIAAHHVNKRGGVIIGDVVGLGKTLIGTAVAHLCEEDFGVSTLIICPKNLVKMWQGYVDRFGLRGKVMSVSRVVKDLPEVPARFRLVLIDESHNLRNREGKRYAAIRDYIEQSGSRCILLTATPYNKTYLDLSAQLRLFISEDKDLGMKPEELIRELGNEMEFRRKHPQTPVRSLAAFEKSEFSDDWQQLMSRYMIRRTRSFIKNTYAEQDPEDDRYYLEFPDGSRSYFPLRRPKTVQFSIGNADSDPYAGLYSDRVVDIINKLHLPRYGLGNYELSRHKDLPTASEQQVLEGLSRAGRRLMGFCRTNLFKRLESSGEAFILSLERQKKYIQNCVTISSNYAFYYSKPHPRKTKPGNRR</sequence>
<dbReference type="SUPFAM" id="SSF56024">
    <property type="entry name" value="Phospholipase D/nuclease"/>
    <property type="match status" value="1"/>
</dbReference>
<dbReference type="AlphaFoldDB" id="A0A0P8BP38"/>
<keyword evidence="3" id="KW-0547">Nucleotide-binding</keyword>
<dbReference type="GO" id="GO:0016787">
    <property type="term" value="F:hydrolase activity"/>
    <property type="evidence" value="ECO:0007669"/>
    <property type="project" value="UniProtKB-KW"/>
</dbReference>
<dbReference type="PANTHER" id="PTHR45766:SF6">
    <property type="entry name" value="SWI_SNF-RELATED MATRIX-ASSOCIATED ACTIN-DEPENDENT REGULATOR OF CHROMATIN SUBFAMILY A-LIKE PROTEIN 1"/>
    <property type="match status" value="1"/>
</dbReference>
<keyword evidence="3" id="KW-0347">Helicase</keyword>
<dbReference type="GO" id="GO:0004386">
    <property type="term" value="F:helicase activity"/>
    <property type="evidence" value="ECO:0007669"/>
    <property type="project" value="UniProtKB-KW"/>
</dbReference>
<dbReference type="Gene3D" id="3.30.870.10">
    <property type="entry name" value="Endonuclease Chain A"/>
    <property type="match status" value="1"/>
</dbReference>
<dbReference type="InterPro" id="IPR038718">
    <property type="entry name" value="SNF2-like_sf"/>
</dbReference>
<dbReference type="EMBL" id="LJZR01000010">
    <property type="protein sequence ID" value="KPQ35670.1"/>
    <property type="molecule type" value="Genomic_DNA"/>
</dbReference>
<evidence type="ECO:0000313" key="4">
    <source>
        <dbReference type="Proteomes" id="UP000050465"/>
    </source>
</evidence>
<reference evidence="3 4" key="1">
    <citation type="submission" date="2015-09" db="EMBL/GenBank/DDBJ databases">
        <title>Identification and resolution of microdiversity through metagenomic sequencing of parallel consortia.</title>
        <authorList>
            <person name="Nelson W.C."/>
            <person name="Romine M.F."/>
            <person name="Lindemann S.R."/>
        </authorList>
    </citation>
    <scope>NUCLEOTIDE SEQUENCE [LARGE SCALE GENOMIC DNA]</scope>
    <source>
        <strain evidence="3">Ana</strain>
    </source>
</reference>
<keyword evidence="1" id="KW-0378">Hydrolase</keyword>
<proteinExistence type="predicted"/>
<protein>
    <submittedName>
        <fullName evidence="3">DNA or RNA helicases of superfamily II</fullName>
    </submittedName>
</protein>
<dbReference type="CDD" id="cd09178">
    <property type="entry name" value="PLDc_N_Snf2_like"/>
    <property type="match status" value="1"/>
</dbReference>
<dbReference type="InterPro" id="IPR014001">
    <property type="entry name" value="Helicase_ATP-bd"/>
</dbReference>
<comment type="caution">
    <text evidence="3">The sequence shown here is derived from an EMBL/GenBank/DDBJ whole genome shotgun (WGS) entry which is preliminary data.</text>
</comment>
<gene>
    <name evidence="3" type="ORF">HLUCCA11_08880</name>
</gene>
<evidence type="ECO:0000259" key="2">
    <source>
        <dbReference type="PROSITE" id="PS51192"/>
    </source>
</evidence>
<keyword evidence="3" id="KW-0067">ATP-binding</keyword>
<dbReference type="STRING" id="1666911.HLUCCA11_08880"/>
<feature type="domain" description="Helicase ATP-binding" evidence="2">
    <location>
        <begin position="265"/>
        <end position="403"/>
    </location>
</feature>
<dbReference type="SMART" id="SM00487">
    <property type="entry name" value="DEXDc"/>
    <property type="match status" value="1"/>
</dbReference>
<dbReference type="PANTHER" id="PTHR45766">
    <property type="entry name" value="DNA ANNEALING HELICASE AND ENDONUCLEASE ZRANB3 FAMILY MEMBER"/>
    <property type="match status" value="1"/>
</dbReference>
<dbReference type="Proteomes" id="UP000050465">
    <property type="component" value="Unassembled WGS sequence"/>
</dbReference>
<evidence type="ECO:0000313" key="3">
    <source>
        <dbReference type="EMBL" id="KPQ35670.1"/>
    </source>
</evidence>
<evidence type="ECO:0000256" key="1">
    <source>
        <dbReference type="ARBA" id="ARBA00022801"/>
    </source>
</evidence>
<dbReference type="SUPFAM" id="SSF52540">
    <property type="entry name" value="P-loop containing nucleoside triphosphate hydrolases"/>
    <property type="match status" value="1"/>
</dbReference>
<organism evidence="3 4">
    <name type="scientific">Phormidesmis priestleyi Ana</name>
    <dbReference type="NCBI Taxonomy" id="1666911"/>
    <lineage>
        <taxon>Bacteria</taxon>
        <taxon>Bacillati</taxon>
        <taxon>Cyanobacteriota</taxon>
        <taxon>Cyanophyceae</taxon>
        <taxon>Leptolyngbyales</taxon>
        <taxon>Leptolyngbyaceae</taxon>
        <taxon>Phormidesmis</taxon>
    </lineage>
</organism>
<dbReference type="PROSITE" id="PS51192">
    <property type="entry name" value="HELICASE_ATP_BIND_1"/>
    <property type="match status" value="1"/>
</dbReference>
<dbReference type="InterPro" id="IPR025202">
    <property type="entry name" value="PLD-like_dom"/>
</dbReference>
<dbReference type="Pfam" id="PF13091">
    <property type="entry name" value="PLDc_2"/>
    <property type="match status" value="1"/>
</dbReference>
<dbReference type="PATRIC" id="fig|1666911.3.peg.564"/>
<dbReference type="InterPro" id="IPR027417">
    <property type="entry name" value="P-loop_NTPase"/>
</dbReference>
<accession>A0A0P8BP38</accession>
<name>A0A0P8BP38_9CYAN</name>